<dbReference type="Proteomes" id="UP000183107">
    <property type="component" value="Unassembled WGS sequence"/>
</dbReference>
<feature type="region of interest" description="Disordered" evidence="1">
    <location>
        <begin position="63"/>
        <end position="93"/>
    </location>
</feature>
<protein>
    <submittedName>
        <fullName evidence="2">Uncharacterized protein</fullName>
    </submittedName>
</protein>
<evidence type="ECO:0000313" key="3">
    <source>
        <dbReference type="Proteomes" id="UP000183107"/>
    </source>
</evidence>
<name>A0A1I5A1D0_9PROT</name>
<keyword evidence="3" id="KW-1185">Reference proteome</keyword>
<evidence type="ECO:0000313" key="2">
    <source>
        <dbReference type="EMBL" id="SFN56311.1"/>
    </source>
</evidence>
<proteinExistence type="predicted"/>
<evidence type="ECO:0000256" key="1">
    <source>
        <dbReference type="SAM" id="MobiDB-lite"/>
    </source>
</evidence>
<accession>A0A1I5A1D0</accession>
<gene>
    <name evidence="2" type="ORF">SAMN05216386_1164</name>
</gene>
<organism evidence="2 3">
    <name type="scientific">Nitrosospira briensis</name>
    <dbReference type="NCBI Taxonomy" id="35799"/>
    <lineage>
        <taxon>Bacteria</taxon>
        <taxon>Pseudomonadati</taxon>
        <taxon>Pseudomonadota</taxon>
        <taxon>Betaproteobacteria</taxon>
        <taxon>Nitrosomonadales</taxon>
        <taxon>Nitrosomonadaceae</taxon>
        <taxon>Nitrosospira</taxon>
    </lineage>
</organism>
<dbReference type="EMBL" id="FOVJ01000002">
    <property type="protein sequence ID" value="SFN56311.1"/>
    <property type="molecule type" value="Genomic_DNA"/>
</dbReference>
<dbReference type="AlphaFoldDB" id="A0A1I5A1D0"/>
<sequence length="112" mass="12599">MEAPARCDLYPQAQRPALESFQDWLRIAFTRLFQLHSEPELAPLSFPRLSKAHDASHHEFISRDNIHNPFGGSPYPSRKVSAKSKGSPPALSRQGAFARYFRLDALGLTPPK</sequence>
<reference evidence="3" key="1">
    <citation type="submission" date="2016-10" db="EMBL/GenBank/DDBJ databases">
        <authorList>
            <person name="Varghese N."/>
        </authorList>
    </citation>
    <scope>NUCLEOTIDE SEQUENCE [LARGE SCALE GENOMIC DNA]</scope>
    <source>
        <strain evidence="3">Nsp8</strain>
    </source>
</reference>